<keyword evidence="3" id="KW-1185">Reference proteome</keyword>
<evidence type="ECO:0000313" key="2">
    <source>
        <dbReference type="EMBL" id="RVE73764.1"/>
    </source>
</evidence>
<proteinExistence type="predicted"/>
<dbReference type="EMBL" id="CM012440">
    <property type="protein sequence ID" value="RVE73764.1"/>
    <property type="molecule type" value="Genomic_DNA"/>
</dbReference>
<name>A0A437DGA8_ORYJA</name>
<keyword evidence="1" id="KW-1133">Transmembrane helix</keyword>
<protein>
    <submittedName>
        <fullName evidence="2">Uncharacterized protein</fullName>
    </submittedName>
</protein>
<dbReference type="AlphaFoldDB" id="A0A437DGA8"/>
<feature type="transmembrane region" description="Helical" evidence="1">
    <location>
        <begin position="26"/>
        <end position="48"/>
    </location>
</feature>
<evidence type="ECO:0000256" key="1">
    <source>
        <dbReference type="SAM" id="Phobius"/>
    </source>
</evidence>
<reference evidence="2 3" key="1">
    <citation type="submission" date="2018-11" db="EMBL/GenBank/DDBJ databases">
        <authorList>
            <person name="Lopez-Roques C."/>
            <person name="Donnadieu C."/>
            <person name="Bouchez O."/>
            <person name="Klopp C."/>
            <person name="Cabau C."/>
            <person name="Zahm M."/>
        </authorList>
    </citation>
    <scope>NUCLEOTIDE SEQUENCE [LARGE SCALE GENOMIC DNA]</scope>
    <source>
        <strain evidence="2">RS831</strain>
        <tissue evidence="2">Whole body</tissue>
    </source>
</reference>
<organism evidence="2 3">
    <name type="scientific">Oryzias javanicus</name>
    <name type="common">Javanese ricefish</name>
    <name type="synonym">Aplocheilus javanicus</name>
    <dbReference type="NCBI Taxonomy" id="123683"/>
    <lineage>
        <taxon>Eukaryota</taxon>
        <taxon>Metazoa</taxon>
        <taxon>Chordata</taxon>
        <taxon>Craniata</taxon>
        <taxon>Vertebrata</taxon>
        <taxon>Euteleostomi</taxon>
        <taxon>Actinopterygii</taxon>
        <taxon>Neopterygii</taxon>
        <taxon>Teleostei</taxon>
        <taxon>Neoteleostei</taxon>
        <taxon>Acanthomorphata</taxon>
        <taxon>Ovalentaria</taxon>
        <taxon>Atherinomorphae</taxon>
        <taxon>Beloniformes</taxon>
        <taxon>Adrianichthyidae</taxon>
        <taxon>Oryziinae</taxon>
        <taxon>Oryzias</taxon>
    </lineage>
</organism>
<dbReference type="OrthoDB" id="5817083at2759"/>
<feature type="transmembrane region" description="Helical" evidence="1">
    <location>
        <begin position="68"/>
        <end position="90"/>
    </location>
</feature>
<sequence length="127" mass="14696">MLFPRATAEIDVEMYQLRRRSPWRSLAVQWQTWLALITTIILMGALPYVVHCMMTAFPNNRSHITFKLAAGTFGFLSELLLIKGLSSWLVTRYHKALQTSFIIHPRIPDPQEKEKDADLRNGHLISF</sequence>
<evidence type="ECO:0000313" key="3">
    <source>
        <dbReference type="Proteomes" id="UP000283210"/>
    </source>
</evidence>
<gene>
    <name evidence="2" type="ORF">OJAV_G00034710</name>
</gene>
<keyword evidence="1" id="KW-0812">Transmembrane</keyword>
<keyword evidence="1" id="KW-0472">Membrane</keyword>
<dbReference type="Proteomes" id="UP000283210">
    <property type="component" value="Chromosome 4"/>
</dbReference>
<accession>A0A437DGA8</accession>
<reference evidence="2 3" key="2">
    <citation type="submission" date="2019-01" db="EMBL/GenBank/DDBJ databases">
        <title>A chromosome length genome reference of the Java medaka (oryzias javanicus).</title>
        <authorList>
            <person name="Herpin A."/>
            <person name="Takehana Y."/>
            <person name="Naruse K."/>
            <person name="Ansai S."/>
            <person name="Kawaguchi M."/>
        </authorList>
    </citation>
    <scope>NUCLEOTIDE SEQUENCE [LARGE SCALE GENOMIC DNA]</scope>
    <source>
        <strain evidence="2">RS831</strain>
        <tissue evidence="2">Whole body</tissue>
    </source>
</reference>